<dbReference type="PANTHER" id="PTHR44427:SF1">
    <property type="entry name" value="CARCINOEMBRYONIC ANTIGEN-RELATED CELL ADHESION MOLECULE 1"/>
    <property type="match status" value="1"/>
</dbReference>
<dbReference type="Proteomes" id="UP001623349">
    <property type="component" value="Unassembled WGS sequence"/>
</dbReference>
<dbReference type="InterPro" id="IPR036179">
    <property type="entry name" value="Ig-like_dom_sf"/>
</dbReference>
<dbReference type="SMART" id="SM00409">
    <property type="entry name" value="IG"/>
    <property type="match status" value="2"/>
</dbReference>
<evidence type="ECO:0000256" key="3">
    <source>
        <dbReference type="ARBA" id="ARBA00023319"/>
    </source>
</evidence>
<dbReference type="InterPro" id="IPR013783">
    <property type="entry name" value="Ig-like_fold"/>
</dbReference>
<dbReference type="SUPFAM" id="SSF48726">
    <property type="entry name" value="Immunoglobulin"/>
    <property type="match status" value="2"/>
</dbReference>
<comment type="similarity">
    <text evidence="4">Belongs to the immunoglobulin superfamily. CEA family.</text>
</comment>
<dbReference type="Pfam" id="PF07686">
    <property type="entry name" value="V-set"/>
    <property type="match status" value="1"/>
</dbReference>
<evidence type="ECO:0000259" key="6">
    <source>
        <dbReference type="PROSITE" id="PS50835"/>
    </source>
</evidence>
<evidence type="ECO:0000313" key="8">
    <source>
        <dbReference type="Proteomes" id="UP001623349"/>
    </source>
</evidence>
<name>A0ABQ0EXH6_APOSI</name>
<keyword evidence="3" id="KW-0393">Immunoglobulin domain</keyword>
<keyword evidence="2" id="KW-0325">Glycoprotein</keyword>
<evidence type="ECO:0000313" key="7">
    <source>
        <dbReference type="EMBL" id="GAB1291607.1"/>
    </source>
</evidence>
<keyword evidence="8" id="KW-1185">Reference proteome</keyword>
<evidence type="ECO:0000256" key="1">
    <source>
        <dbReference type="ARBA" id="ARBA00022729"/>
    </source>
</evidence>
<dbReference type="Pfam" id="PF13927">
    <property type="entry name" value="Ig_3"/>
    <property type="match status" value="1"/>
</dbReference>
<sequence>MTWKSEPFSGTWPSQSPFPKPCPHGLEDRARELLEETAGVDCKHREQNNICSDDPGSLEENVRKAPPTSSAFLQRVSGELCRGEERDQYKGHSSFRGLGNVDDEVRESRPHPTPQLRDEHAYLLRTWGSSHQTPRTRCGWIFSFLLAALLTCGNAPAAAELTIELVPPVVAEGGNSVLFVHAMPLNVQAFYWYKQRDSTKSYEVARFLTPTNESSKMPQHSERKTVFYSGSLLIRNVTQADSGVYTLLTFNTEMESELTHVHLEVREPVAQPTLQADSTTVPEAGSVTLTCLSEDPGLSIRWLFNHQGLYFNDRMTLSQKNSRLSINPARREDAGEYQCEVSNGYSSKTSLPLQMSVTKLIPERFPQHFWRPWSGITKNDCLSRASQTTKGLWSQE</sequence>
<dbReference type="Gene3D" id="2.60.40.10">
    <property type="entry name" value="Immunoglobulins"/>
    <property type="match status" value="2"/>
</dbReference>
<dbReference type="InterPro" id="IPR003599">
    <property type="entry name" value="Ig_sub"/>
</dbReference>
<feature type="compositionally biased region" description="Basic and acidic residues" evidence="5">
    <location>
        <begin position="106"/>
        <end position="116"/>
    </location>
</feature>
<protein>
    <submittedName>
        <fullName evidence="7">Carcinoembryonic antigen-related cell adhesion molecule 9</fullName>
    </submittedName>
</protein>
<dbReference type="InterPro" id="IPR003598">
    <property type="entry name" value="Ig_sub2"/>
</dbReference>
<gene>
    <name evidence="7" type="ORF">APTSU1_000683700</name>
</gene>
<evidence type="ECO:0000256" key="5">
    <source>
        <dbReference type="SAM" id="MobiDB-lite"/>
    </source>
</evidence>
<keyword evidence="1" id="KW-0732">Signal</keyword>
<dbReference type="InterPro" id="IPR050831">
    <property type="entry name" value="CEA_cell_adhesion"/>
</dbReference>
<evidence type="ECO:0000256" key="4">
    <source>
        <dbReference type="ARBA" id="ARBA00038222"/>
    </source>
</evidence>
<feature type="region of interest" description="Disordered" evidence="5">
    <location>
        <begin position="85"/>
        <end position="116"/>
    </location>
</feature>
<dbReference type="PANTHER" id="PTHR44427">
    <property type="entry name" value="CARCINOEMBRYONIC ANTIGEN-RELATED CELL ADHESION MOLECULE 19"/>
    <property type="match status" value="1"/>
</dbReference>
<dbReference type="EMBL" id="BAAFST010000007">
    <property type="protein sequence ID" value="GAB1291607.1"/>
    <property type="molecule type" value="Genomic_DNA"/>
</dbReference>
<feature type="compositionally biased region" description="Basic and acidic residues" evidence="5">
    <location>
        <begin position="25"/>
        <end position="34"/>
    </location>
</feature>
<comment type="caution">
    <text evidence="7">The sequence shown here is derived from an EMBL/GenBank/DDBJ whole genome shotgun (WGS) entry which is preliminary data.</text>
</comment>
<dbReference type="InterPro" id="IPR013106">
    <property type="entry name" value="Ig_V-set"/>
</dbReference>
<dbReference type="CDD" id="cd05774">
    <property type="entry name" value="IgV_CEACAM_D1"/>
    <property type="match status" value="1"/>
</dbReference>
<accession>A0ABQ0EXH6</accession>
<feature type="domain" description="Ig-like" evidence="6">
    <location>
        <begin position="268"/>
        <end position="358"/>
    </location>
</feature>
<organism evidence="7 8">
    <name type="scientific">Apodemus speciosus</name>
    <name type="common">Large Japanese field mouse</name>
    <dbReference type="NCBI Taxonomy" id="105296"/>
    <lineage>
        <taxon>Eukaryota</taxon>
        <taxon>Metazoa</taxon>
        <taxon>Chordata</taxon>
        <taxon>Craniata</taxon>
        <taxon>Vertebrata</taxon>
        <taxon>Euteleostomi</taxon>
        <taxon>Mammalia</taxon>
        <taxon>Eutheria</taxon>
        <taxon>Euarchontoglires</taxon>
        <taxon>Glires</taxon>
        <taxon>Rodentia</taxon>
        <taxon>Myomorpha</taxon>
        <taxon>Muroidea</taxon>
        <taxon>Muridae</taxon>
        <taxon>Murinae</taxon>
        <taxon>Apodemus</taxon>
    </lineage>
</organism>
<dbReference type="InterPro" id="IPR007110">
    <property type="entry name" value="Ig-like_dom"/>
</dbReference>
<feature type="region of interest" description="Disordered" evidence="5">
    <location>
        <begin position="1"/>
        <end position="67"/>
    </location>
</feature>
<dbReference type="PROSITE" id="PS50835">
    <property type="entry name" value="IG_LIKE"/>
    <property type="match status" value="1"/>
</dbReference>
<proteinExistence type="inferred from homology"/>
<evidence type="ECO:0000256" key="2">
    <source>
        <dbReference type="ARBA" id="ARBA00023180"/>
    </source>
</evidence>
<dbReference type="SMART" id="SM00408">
    <property type="entry name" value="IGc2"/>
    <property type="match status" value="1"/>
</dbReference>
<reference evidence="7 8" key="1">
    <citation type="submission" date="2024-08" db="EMBL/GenBank/DDBJ databases">
        <title>The draft genome of Apodemus speciosus.</title>
        <authorList>
            <person name="Nabeshima K."/>
            <person name="Suzuki S."/>
            <person name="Onuma M."/>
        </authorList>
    </citation>
    <scope>NUCLEOTIDE SEQUENCE [LARGE SCALE GENOMIC DNA]</scope>
    <source>
        <strain evidence="7">IB14-021</strain>
    </source>
</reference>